<dbReference type="InterPro" id="IPR027417">
    <property type="entry name" value="P-loop_NTPase"/>
</dbReference>
<comment type="similarity">
    <text evidence="3 13">Belongs to the guanylate kinase family.</text>
</comment>
<evidence type="ECO:0000256" key="4">
    <source>
        <dbReference type="ARBA" id="ARBA00012961"/>
    </source>
</evidence>
<feature type="binding site" evidence="13">
    <location>
        <begin position="12"/>
        <end position="19"/>
    </location>
    <ligand>
        <name>ATP</name>
        <dbReference type="ChEBI" id="CHEBI:30616"/>
    </ligand>
</feature>
<feature type="domain" description="Guanylate kinase-like" evidence="14">
    <location>
        <begin position="5"/>
        <end position="183"/>
    </location>
</feature>
<evidence type="ECO:0000256" key="12">
    <source>
        <dbReference type="ARBA" id="ARBA00048594"/>
    </source>
</evidence>
<dbReference type="InterPro" id="IPR008145">
    <property type="entry name" value="GK/Ca_channel_bsu"/>
</dbReference>
<organism evidence="15 16">
    <name type="scientific">Thermophilibacter provencensis</name>
    <dbReference type="NCBI Taxonomy" id="1852386"/>
    <lineage>
        <taxon>Bacteria</taxon>
        <taxon>Bacillati</taxon>
        <taxon>Actinomycetota</taxon>
        <taxon>Coriobacteriia</taxon>
        <taxon>Coriobacteriales</taxon>
        <taxon>Atopobiaceae</taxon>
        <taxon>Thermophilibacter</taxon>
    </lineage>
</organism>
<dbReference type="InterPro" id="IPR008144">
    <property type="entry name" value="Guanylate_kin-like_dom"/>
</dbReference>
<dbReference type="GO" id="GO:0005524">
    <property type="term" value="F:ATP binding"/>
    <property type="evidence" value="ECO:0007669"/>
    <property type="project" value="UniProtKB-UniRule"/>
</dbReference>
<reference evidence="15" key="1">
    <citation type="journal article" date="2021" name="PeerJ">
        <title>Extensive microbial diversity within the chicken gut microbiome revealed by metagenomics and culture.</title>
        <authorList>
            <person name="Gilroy R."/>
            <person name="Ravi A."/>
            <person name="Getino M."/>
            <person name="Pursley I."/>
            <person name="Horton D.L."/>
            <person name="Alikhan N.F."/>
            <person name="Baker D."/>
            <person name="Gharbi K."/>
            <person name="Hall N."/>
            <person name="Watson M."/>
            <person name="Adriaenssens E.M."/>
            <person name="Foster-Nyarko E."/>
            <person name="Jarju S."/>
            <person name="Secka A."/>
            <person name="Antonio M."/>
            <person name="Oren A."/>
            <person name="Chaudhuri R.R."/>
            <person name="La Ragione R."/>
            <person name="Hildebrand F."/>
            <person name="Pallen M.J."/>
        </authorList>
    </citation>
    <scope>NUCLEOTIDE SEQUENCE</scope>
    <source>
        <strain evidence="15">CHK124-7917</strain>
    </source>
</reference>
<evidence type="ECO:0000256" key="6">
    <source>
        <dbReference type="ARBA" id="ARBA00022490"/>
    </source>
</evidence>
<gene>
    <name evidence="13 15" type="primary">gmk</name>
    <name evidence="15" type="ORF">K8U72_09400</name>
</gene>
<dbReference type="AlphaFoldDB" id="A0A921GGV3"/>
<evidence type="ECO:0000313" key="15">
    <source>
        <dbReference type="EMBL" id="HJF45980.1"/>
    </source>
</evidence>
<protein>
    <recommendedName>
        <fullName evidence="5 13">Guanylate kinase</fullName>
        <ecNumber evidence="4 13">2.7.4.8</ecNumber>
    </recommendedName>
    <alternativeName>
        <fullName evidence="11 13">GMP kinase</fullName>
    </alternativeName>
</protein>
<evidence type="ECO:0000256" key="10">
    <source>
        <dbReference type="ARBA" id="ARBA00022840"/>
    </source>
</evidence>
<comment type="subcellular location">
    <subcellularLocation>
        <location evidence="2 13">Cytoplasm</location>
    </subcellularLocation>
</comment>
<name>A0A921GGV3_9ACTN</name>
<comment type="caution">
    <text evidence="15">The sequence shown here is derived from an EMBL/GenBank/DDBJ whole genome shotgun (WGS) entry which is preliminary data.</text>
</comment>
<evidence type="ECO:0000256" key="5">
    <source>
        <dbReference type="ARBA" id="ARBA00016296"/>
    </source>
</evidence>
<evidence type="ECO:0000313" key="16">
    <source>
        <dbReference type="Proteomes" id="UP000697330"/>
    </source>
</evidence>
<dbReference type="FunFam" id="3.30.63.10:FF:000005">
    <property type="entry name" value="Guanylate kinase"/>
    <property type="match status" value="1"/>
</dbReference>
<proteinExistence type="inferred from homology"/>
<dbReference type="SMART" id="SM00072">
    <property type="entry name" value="GuKc"/>
    <property type="match status" value="1"/>
</dbReference>
<dbReference type="PANTHER" id="PTHR23117">
    <property type="entry name" value="GUANYLATE KINASE-RELATED"/>
    <property type="match status" value="1"/>
</dbReference>
<comment type="function">
    <text evidence="1 13">Essential for recycling GMP and indirectly, cGMP.</text>
</comment>
<dbReference type="GO" id="GO:0004385">
    <property type="term" value="F:GMP kinase activity"/>
    <property type="evidence" value="ECO:0007669"/>
    <property type="project" value="UniProtKB-UniRule"/>
</dbReference>
<evidence type="ECO:0000256" key="7">
    <source>
        <dbReference type="ARBA" id="ARBA00022679"/>
    </source>
</evidence>
<dbReference type="CDD" id="cd00071">
    <property type="entry name" value="GMPK"/>
    <property type="match status" value="1"/>
</dbReference>
<reference evidence="15" key="2">
    <citation type="submission" date="2021-09" db="EMBL/GenBank/DDBJ databases">
        <authorList>
            <person name="Gilroy R."/>
        </authorList>
    </citation>
    <scope>NUCLEOTIDE SEQUENCE</scope>
    <source>
        <strain evidence="15">CHK124-7917</strain>
    </source>
</reference>
<dbReference type="InterPro" id="IPR017665">
    <property type="entry name" value="Guanylate_kinase"/>
</dbReference>
<accession>A0A921GGV3</accession>
<dbReference type="NCBIfam" id="TIGR03263">
    <property type="entry name" value="guanyl_kin"/>
    <property type="match status" value="1"/>
</dbReference>
<dbReference type="EMBL" id="DYWQ01000147">
    <property type="protein sequence ID" value="HJF45980.1"/>
    <property type="molecule type" value="Genomic_DNA"/>
</dbReference>
<dbReference type="Pfam" id="PF00625">
    <property type="entry name" value="Guanylate_kin"/>
    <property type="match status" value="1"/>
</dbReference>
<dbReference type="HAMAP" id="MF_00328">
    <property type="entry name" value="Guanylate_kinase"/>
    <property type="match status" value="1"/>
</dbReference>
<sequence length="201" mass="22546">MARRARLFVVSGPSGVGKGTLVSLLRERLPRLGLTVSATTREPRPGEKDGVSYHFLDDDEFERRVEAGEFLEWAWVHGHRYGTLRSEADRLLSEGRSVVLEIDVQGGMSVRAAHPDAVLVFIEPPSMEELERRLRGRGTEDEASVERRLANARSEMERAGEYDARVVNDDLERAVRELASVIERFETNGGPTNDVCDQARD</sequence>
<dbReference type="GO" id="GO:0005829">
    <property type="term" value="C:cytosol"/>
    <property type="evidence" value="ECO:0007669"/>
    <property type="project" value="TreeGrafter"/>
</dbReference>
<dbReference type="Proteomes" id="UP000697330">
    <property type="component" value="Unassembled WGS sequence"/>
</dbReference>
<comment type="catalytic activity">
    <reaction evidence="12 13">
        <text>GMP + ATP = GDP + ADP</text>
        <dbReference type="Rhea" id="RHEA:20780"/>
        <dbReference type="ChEBI" id="CHEBI:30616"/>
        <dbReference type="ChEBI" id="CHEBI:58115"/>
        <dbReference type="ChEBI" id="CHEBI:58189"/>
        <dbReference type="ChEBI" id="CHEBI:456216"/>
        <dbReference type="EC" id="2.7.4.8"/>
    </reaction>
</comment>
<dbReference type="PROSITE" id="PS00856">
    <property type="entry name" value="GUANYLATE_KINASE_1"/>
    <property type="match status" value="1"/>
</dbReference>
<keyword evidence="8 13" id="KW-0547">Nucleotide-binding</keyword>
<dbReference type="PROSITE" id="PS50052">
    <property type="entry name" value="GUANYLATE_KINASE_2"/>
    <property type="match status" value="1"/>
</dbReference>
<dbReference type="OrthoDB" id="9808150at2"/>
<dbReference type="PANTHER" id="PTHR23117:SF13">
    <property type="entry name" value="GUANYLATE KINASE"/>
    <property type="match status" value="1"/>
</dbReference>
<evidence type="ECO:0000256" key="11">
    <source>
        <dbReference type="ARBA" id="ARBA00030128"/>
    </source>
</evidence>
<dbReference type="RefSeq" id="WP_075280075.1">
    <property type="nucleotide sequence ID" value="NZ_CAUWLO010000008.1"/>
</dbReference>
<dbReference type="EC" id="2.7.4.8" evidence="4 13"/>
<evidence type="ECO:0000256" key="8">
    <source>
        <dbReference type="ARBA" id="ARBA00022741"/>
    </source>
</evidence>
<evidence type="ECO:0000256" key="3">
    <source>
        <dbReference type="ARBA" id="ARBA00005790"/>
    </source>
</evidence>
<evidence type="ECO:0000256" key="1">
    <source>
        <dbReference type="ARBA" id="ARBA00003531"/>
    </source>
</evidence>
<evidence type="ECO:0000256" key="9">
    <source>
        <dbReference type="ARBA" id="ARBA00022777"/>
    </source>
</evidence>
<keyword evidence="10 13" id="KW-0067">ATP-binding</keyword>
<keyword evidence="7 13" id="KW-0808">Transferase</keyword>
<dbReference type="InterPro" id="IPR020590">
    <property type="entry name" value="Guanylate_kinase_CS"/>
</dbReference>
<keyword evidence="9 13" id="KW-0418">Kinase</keyword>
<keyword evidence="6 13" id="KW-0963">Cytoplasm</keyword>
<evidence type="ECO:0000256" key="13">
    <source>
        <dbReference type="HAMAP-Rule" id="MF_00328"/>
    </source>
</evidence>
<dbReference type="Gene3D" id="3.40.50.300">
    <property type="entry name" value="P-loop containing nucleotide triphosphate hydrolases"/>
    <property type="match status" value="1"/>
</dbReference>
<evidence type="ECO:0000259" key="14">
    <source>
        <dbReference type="PROSITE" id="PS50052"/>
    </source>
</evidence>
<dbReference type="SUPFAM" id="SSF52540">
    <property type="entry name" value="P-loop containing nucleoside triphosphate hydrolases"/>
    <property type="match status" value="1"/>
</dbReference>
<evidence type="ECO:0000256" key="2">
    <source>
        <dbReference type="ARBA" id="ARBA00004496"/>
    </source>
</evidence>
<dbReference type="Gene3D" id="3.30.63.10">
    <property type="entry name" value="Guanylate Kinase phosphate binding domain"/>
    <property type="match status" value="1"/>
</dbReference>